<keyword evidence="2" id="KW-1185">Reference proteome</keyword>
<gene>
    <name evidence="1" type="ORF">M8818_003335</name>
</gene>
<dbReference type="EMBL" id="JAMKPW020000014">
    <property type="protein sequence ID" value="KAK8211368.1"/>
    <property type="molecule type" value="Genomic_DNA"/>
</dbReference>
<comment type="caution">
    <text evidence="1">The sequence shown here is derived from an EMBL/GenBank/DDBJ whole genome shotgun (WGS) entry which is preliminary data.</text>
</comment>
<protein>
    <submittedName>
        <fullName evidence="1">Uncharacterized protein</fullName>
    </submittedName>
</protein>
<organism evidence="1 2">
    <name type="scientific">Zalaria obscura</name>
    <dbReference type="NCBI Taxonomy" id="2024903"/>
    <lineage>
        <taxon>Eukaryota</taxon>
        <taxon>Fungi</taxon>
        <taxon>Dikarya</taxon>
        <taxon>Ascomycota</taxon>
        <taxon>Pezizomycotina</taxon>
        <taxon>Dothideomycetes</taxon>
        <taxon>Dothideomycetidae</taxon>
        <taxon>Dothideales</taxon>
        <taxon>Zalariaceae</taxon>
        <taxon>Zalaria</taxon>
    </lineage>
</organism>
<name>A0ACC3SJ87_9PEZI</name>
<evidence type="ECO:0000313" key="2">
    <source>
        <dbReference type="Proteomes" id="UP001320706"/>
    </source>
</evidence>
<dbReference type="Proteomes" id="UP001320706">
    <property type="component" value="Unassembled WGS sequence"/>
</dbReference>
<evidence type="ECO:0000313" key="1">
    <source>
        <dbReference type="EMBL" id="KAK8211368.1"/>
    </source>
</evidence>
<accession>A0ACC3SJ87</accession>
<sequence length="453" mass="49368">MPSSNNTALPAPKAIRSAAANRQSVHNGGRSDAQSASQGAQAQAGHNHSASIQQGQQQRGAQTQQAVDDRRQTPQPTNDELSEEDINQLIKDHKELREKYTKVKKYYFEKEDQVKQLQNSLAHQRLAQSRTSLDDSEYSTRFARLDGLISQLAFSIRKNWKSVPTWLAGSVNKDAVTVGKQEMTATGRAFISCWLVEEVFDKYFHPDLDPTLSAQLKTVQKNIRKFAPVAQTGEDEEYLTAKAVNWRLTTLEGLQELLRSPQCATNRAQLTDLLKENLISALQVHLDNPPMSDLEGGVHMIIELAVGMATHLPLESRDVQIEYFLPGSPINTENCKIESGIPSLGVSIADDAADRASMRSAASDVTDPTIEGQSGNETQSRKRSMLSALTGTKRAHAAAGKHAGASGSNASLGRPESSSGQRDESPPRVRMAVGIGAHVRGKTVLVKAPIFST</sequence>
<reference evidence="1" key="1">
    <citation type="submission" date="2024-02" db="EMBL/GenBank/DDBJ databases">
        <title>Metagenome Assembled Genome of Zalaria obscura JY119.</title>
        <authorList>
            <person name="Vighnesh L."/>
            <person name="Jagadeeshwari U."/>
            <person name="Venkata Ramana C."/>
            <person name="Sasikala C."/>
        </authorList>
    </citation>
    <scope>NUCLEOTIDE SEQUENCE</scope>
    <source>
        <strain evidence="1">JY119</strain>
    </source>
</reference>
<proteinExistence type="predicted"/>